<evidence type="ECO:0000313" key="2">
    <source>
        <dbReference type="EMBL" id="MFC4350180.1"/>
    </source>
</evidence>
<keyword evidence="1" id="KW-0812">Transmembrane</keyword>
<accession>A0ABV8UG82</accession>
<sequence>MSGGDLLVGLGLVFVLEGILLALFPSLPERILEQIRDLPPEALRYSGLFSALVGIFLIWLAI</sequence>
<dbReference type="PANTHER" id="PTHR38602">
    <property type="entry name" value="INNER MEMBRANE PROTEIN-RELATED"/>
    <property type="match status" value="1"/>
</dbReference>
<dbReference type="PANTHER" id="PTHR38602:SF1">
    <property type="entry name" value="INNER MEMBRANE PROTEIN"/>
    <property type="match status" value="1"/>
</dbReference>
<dbReference type="EMBL" id="JBHSCW010000001">
    <property type="protein sequence ID" value="MFC4350180.1"/>
    <property type="molecule type" value="Genomic_DNA"/>
</dbReference>
<dbReference type="InterPro" id="IPR019201">
    <property type="entry name" value="DUF2065"/>
</dbReference>
<evidence type="ECO:0000256" key="1">
    <source>
        <dbReference type="SAM" id="Phobius"/>
    </source>
</evidence>
<name>A0ABV8UG82_9PROT</name>
<keyword evidence="3" id="KW-1185">Reference proteome</keyword>
<dbReference type="Proteomes" id="UP001595799">
    <property type="component" value="Unassembled WGS sequence"/>
</dbReference>
<gene>
    <name evidence="2" type="ORF">ACFOW6_01350</name>
</gene>
<protein>
    <submittedName>
        <fullName evidence="2">DUF2065 domain-containing protein</fullName>
    </submittedName>
</protein>
<keyword evidence="1" id="KW-0472">Membrane</keyword>
<evidence type="ECO:0000313" key="3">
    <source>
        <dbReference type="Proteomes" id="UP001595799"/>
    </source>
</evidence>
<organism evidence="2 3">
    <name type="scientific">Fodinicurvata halophila</name>
    <dbReference type="NCBI Taxonomy" id="1419723"/>
    <lineage>
        <taxon>Bacteria</taxon>
        <taxon>Pseudomonadati</taxon>
        <taxon>Pseudomonadota</taxon>
        <taxon>Alphaproteobacteria</taxon>
        <taxon>Rhodospirillales</taxon>
        <taxon>Rhodovibrionaceae</taxon>
        <taxon>Fodinicurvata</taxon>
    </lineage>
</organism>
<dbReference type="Pfam" id="PF09838">
    <property type="entry name" value="DUF2065"/>
    <property type="match status" value="1"/>
</dbReference>
<keyword evidence="1" id="KW-1133">Transmembrane helix</keyword>
<comment type="caution">
    <text evidence="2">The sequence shown here is derived from an EMBL/GenBank/DDBJ whole genome shotgun (WGS) entry which is preliminary data.</text>
</comment>
<reference evidence="3" key="1">
    <citation type="journal article" date="2019" name="Int. J. Syst. Evol. Microbiol.">
        <title>The Global Catalogue of Microorganisms (GCM) 10K type strain sequencing project: providing services to taxonomists for standard genome sequencing and annotation.</title>
        <authorList>
            <consortium name="The Broad Institute Genomics Platform"/>
            <consortium name="The Broad Institute Genome Sequencing Center for Infectious Disease"/>
            <person name="Wu L."/>
            <person name="Ma J."/>
        </authorList>
    </citation>
    <scope>NUCLEOTIDE SEQUENCE [LARGE SCALE GENOMIC DNA]</scope>
    <source>
        <strain evidence="3">CECT 8472</strain>
    </source>
</reference>
<proteinExistence type="predicted"/>
<feature type="transmembrane region" description="Helical" evidence="1">
    <location>
        <begin position="45"/>
        <end position="61"/>
    </location>
</feature>
<feature type="transmembrane region" description="Helical" evidence="1">
    <location>
        <begin position="6"/>
        <end position="24"/>
    </location>
</feature>
<dbReference type="RefSeq" id="WP_382420373.1">
    <property type="nucleotide sequence ID" value="NZ_JBHSCW010000001.1"/>
</dbReference>